<evidence type="ECO:0000256" key="2">
    <source>
        <dbReference type="SAM" id="Phobius"/>
    </source>
</evidence>
<keyword evidence="2" id="KW-1133">Transmembrane helix</keyword>
<gene>
    <name evidence="3" type="ORF">GCM10017774_91250</name>
</gene>
<sequence length="299" mass="33212">MHNDIEDHPDLKDAAWIRAANRRAKKEIRKQRRQARLRAHSGKMVSAIALVVIGAVLFGLYRAGKFDEVSLPDVTLPTAATPYKNVNVEAPFTGTPAEQWADGEKGIVAPDQNPEYAAGYEAARKALIAGHLDPKLIVEHDLEPFLATLSPETRDMLRANPGAVTMTRLQKGTTLLPNGIKVDGRMWPGRDEHGRPVVHTSYRFAYAFDPGDKRTLLDQYEIVALQRADVDYQLDDGSVWIVKSEGFTYSMACKAAKEGFLAPMFVEKRSYDTSTSPSDQRKPEEWFDPNAALPTSGCE</sequence>
<name>A0ABQ3MUV3_9PSEU</name>
<keyword evidence="2" id="KW-0812">Transmembrane</keyword>
<accession>A0ABQ3MUV3</accession>
<dbReference type="EMBL" id="BNAR01000029">
    <property type="protein sequence ID" value="GHH62833.1"/>
    <property type="molecule type" value="Genomic_DNA"/>
</dbReference>
<proteinExistence type="predicted"/>
<keyword evidence="2" id="KW-0472">Membrane</keyword>
<evidence type="ECO:0000313" key="3">
    <source>
        <dbReference type="EMBL" id="GHH62833.1"/>
    </source>
</evidence>
<dbReference type="Proteomes" id="UP000605568">
    <property type="component" value="Unassembled WGS sequence"/>
</dbReference>
<comment type="caution">
    <text evidence="3">The sequence shown here is derived from an EMBL/GenBank/DDBJ whole genome shotgun (WGS) entry which is preliminary data.</text>
</comment>
<reference evidence="4" key="1">
    <citation type="journal article" date="2019" name="Int. J. Syst. Evol. Microbiol.">
        <title>The Global Catalogue of Microorganisms (GCM) 10K type strain sequencing project: providing services to taxonomists for standard genome sequencing and annotation.</title>
        <authorList>
            <consortium name="The Broad Institute Genomics Platform"/>
            <consortium name="The Broad Institute Genome Sequencing Center for Infectious Disease"/>
            <person name="Wu L."/>
            <person name="Ma J."/>
        </authorList>
    </citation>
    <scope>NUCLEOTIDE SEQUENCE [LARGE SCALE GENOMIC DNA]</scope>
    <source>
        <strain evidence="4">CGMCC 4.7367</strain>
    </source>
</reference>
<evidence type="ECO:0000256" key="1">
    <source>
        <dbReference type="SAM" id="MobiDB-lite"/>
    </source>
</evidence>
<evidence type="ECO:0000313" key="4">
    <source>
        <dbReference type="Proteomes" id="UP000605568"/>
    </source>
</evidence>
<feature type="region of interest" description="Disordered" evidence="1">
    <location>
        <begin position="271"/>
        <end position="299"/>
    </location>
</feature>
<protein>
    <submittedName>
        <fullName evidence="3">Uncharacterized protein</fullName>
    </submittedName>
</protein>
<organism evidence="3 4">
    <name type="scientific">Lentzea cavernae</name>
    <dbReference type="NCBI Taxonomy" id="2020703"/>
    <lineage>
        <taxon>Bacteria</taxon>
        <taxon>Bacillati</taxon>
        <taxon>Actinomycetota</taxon>
        <taxon>Actinomycetes</taxon>
        <taxon>Pseudonocardiales</taxon>
        <taxon>Pseudonocardiaceae</taxon>
        <taxon>Lentzea</taxon>
    </lineage>
</organism>
<keyword evidence="4" id="KW-1185">Reference proteome</keyword>
<feature type="transmembrane region" description="Helical" evidence="2">
    <location>
        <begin position="42"/>
        <end position="61"/>
    </location>
</feature>